<dbReference type="EMBL" id="UYRS01018924">
    <property type="protein sequence ID" value="VDK41255.1"/>
    <property type="molecule type" value="Genomic_DNA"/>
</dbReference>
<accession>A0A0R3WDQ3</accession>
<proteinExistence type="predicted"/>
<feature type="chain" id="PRO_5043132753" evidence="2">
    <location>
        <begin position="18"/>
        <end position="433"/>
    </location>
</feature>
<evidence type="ECO:0000313" key="5">
    <source>
        <dbReference type="WBParaSite" id="TASK_0000890501-mRNA-1"/>
    </source>
</evidence>
<keyword evidence="4" id="KW-1185">Reference proteome</keyword>
<reference evidence="3 4" key="2">
    <citation type="submission" date="2018-11" db="EMBL/GenBank/DDBJ databases">
        <authorList>
            <consortium name="Pathogen Informatics"/>
        </authorList>
    </citation>
    <scope>NUCLEOTIDE SEQUENCE [LARGE SCALE GENOMIC DNA]</scope>
</reference>
<feature type="signal peptide" evidence="2">
    <location>
        <begin position="1"/>
        <end position="17"/>
    </location>
</feature>
<evidence type="ECO:0000256" key="1">
    <source>
        <dbReference type="SAM" id="Phobius"/>
    </source>
</evidence>
<keyword evidence="2" id="KW-0732">Signal</keyword>
<gene>
    <name evidence="3" type="ORF">TASK_LOCUS8906</name>
</gene>
<name>A0A0R3WDQ3_TAEAS</name>
<protein>
    <submittedName>
        <fullName evidence="5">ANF_receptor domain-containing protein</fullName>
    </submittedName>
</protein>
<keyword evidence="1" id="KW-1133">Transmembrane helix</keyword>
<evidence type="ECO:0000313" key="3">
    <source>
        <dbReference type="EMBL" id="VDK41255.1"/>
    </source>
</evidence>
<reference evidence="5" key="1">
    <citation type="submission" date="2017-02" db="UniProtKB">
        <authorList>
            <consortium name="WormBaseParasite"/>
        </authorList>
    </citation>
    <scope>IDENTIFICATION</scope>
</reference>
<keyword evidence="1" id="KW-0472">Membrane</keyword>
<dbReference type="WBParaSite" id="TASK_0000890501-mRNA-1">
    <property type="protein sequence ID" value="TASK_0000890501-mRNA-1"/>
    <property type="gene ID" value="TASK_0000890501"/>
</dbReference>
<sequence>MLLVTLLIILTTFKVNSLGTEDASSERDLLTIYTLEVDPVCSPDMMSFNFTYNVVAAVRYVRSLMPNSSETFFHAVLDHQWSPGCSMQEASRASSLYGILQDLQKNASNYPGFSVLLGAPLASDCDLVNEWAILGNPKEPQRAQLYQISYYCSVLTSTSVFVNHLADSSCDSLTPPIAAVSVLASNGWKRVALLYDIHTTIFDIPEMLDSILSTLRLSQNRNNVLELLTSVETTSTTNFTSLLKPLEDHLDVDGDDVSQGIFDLLLFSLKSNVTEVTDAGARAERYADIFNLIYVINHPLMLPQPRGVMNWPGDGKGPQRTCGLFAPCGLESVQGILLINLLGMLNAGLIYLAIMLVYRRIVHKTKRFNALKLVFVESDFAFKANDGNPLVKLRHNVRMNDRGMCFSFELLFTISPMTFSLIETRSCNWIWCR</sequence>
<keyword evidence="1" id="KW-0812">Transmembrane</keyword>
<dbReference type="Proteomes" id="UP000282613">
    <property type="component" value="Unassembled WGS sequence"/>
</dbReference>
<evidence type="ECO:0000313" key="4">
    <source>
        <dbReference type="Proteomes" id="UP000282613"/>
    </source>
</evidence>
<evidence type="ECO:0000256" key="2">
    <source>
        <dbReference type="SAM" id="SignalP"/>
    </source>
</evidence>
<dbReference type="AlphaFoldDB" id="A0A0R3WDQ3"/>
<feature type="transmembrane region" description="Helical" evidence="1">
    <location>
        <begin position="337"/>
        <end position="358"/>
    </location>
</feature>
<dbReference type="STRING" id="60517.A0A0R3WDQ3"/>
<organism evidence="5">
    <name type="scientific">Taenia asiatica</name>
    <name type="common">Asian tapeworm</name>
    <dbReference type="NCBI Taxonomy" id="60517"/>
    <lineage>
        <taxon>Eukaryota</taxon>
        <taxon>Metazoa</taxon>
        <taxon>Spiralia</taxon>
        <taxon>Lophotrochozoa</taxon>
        <taxon>Platyhelminthes</taxon>
        <taxon>Cestoda</taxon>
        <taxon>Eucestoda</taxon>
        <taxon>Cyclophyllidea</taxon>
        <taxon>Taeniidae</taxon>
        <taxon>Taenia</taxon>
    </lineage>
</organism>
<dbReference type="OrthoDB" id="6236169at2759"/>